<evidence type="ECO:0000313" key="5">
    <source>
        <dbReference type="EMBL" id="XBH17236.1"/>
    </source>
</evidence>
<organism evidence="5">
    <name type="scientific">Telmatobacter sp. DSM 110680</name>
    <dbReference type="NCBI Taxonomy" id="3036704"/>
    <lineage>
        <taxon>Bacteria</taxon>
        <taxon>Pseudomonadati</taxon>
        <taxon>Acidobacteriota</taxon>
        <taxon>Terriglobia</taxon>
        <taxon>Terriglobales</taxon>
        <taxon>Acidobacteriaceae</taxon>
        <taxon>Telmatobacter</taxon>
    </lineage>
</organism>
<dbReference type="SMART" id="SM00935">
    <property type="entry name" value="OmpH"/>
    <property type="match status" value="1"/>
</dbReference>
<keyword evidence="2 4" id="KW-0732">Signal</keyword>
<evidence type="ECO:0000256" key="4">
    <source>
        <dbReference type="SAM" id="SignalP"/>
    </source>
</evidence>
<sequence>MKYTLLSVAALASCLALHAAAQSPAVAAAAPSETAAAAGPAKIAVIGFQEAVAGTNDFQRRFADLQKKYEPKRQQLKTLNDSIASLQKELQTQSATLSDSERATKAKSLDDKQKEMKRAGEDAQADYQQDMQQTFAAVAGKFAETLDAYSKEHGFSVVLDGGNQQLPVVIYANPSVDITKAVVDAYNVKSGIPAPEKTAAPATAPKTTAPARTVPKAPAAH</sequence>
<dbReference type="Gene3D" id="3.30.910.20">
    <property type="entry name" value="Skp domain"/>
    <property type="match status" value="1"/>
</dbReference>
<evidence type="ECO:0000256" key="2">
    <source>
        <dbReference type="ARBA" id="ARBA00022729"/>
    </source>
</evidence>
<accession>A0AAU7DKE6</accession>
<evidence type="ECO:0000256" key="1">
    <source>
        <dbReference type="ARBA" id="ARBA00009091"/>
    </source>
</evidence>
<gene>
    <name evidence="5" type="ORF">P8935_22045</name>
</gene>
<comment type="similarity">
    <text evidence="1">Belongs to the Skp family.</text>
</comment>
<dbReference type="RefSeq" id="WP_348262467.1">
    <property type="nucleotide sequence ID" value="NZ_CP121196.1"/>
</dbReference>
<feature type="region of interest" description="Disordered" evidence="3">
    <location>
        <begin position="94"/>
        <end position="122"/>
    </location>
</feature>
<name>A0AAU7DKE6_9BACT</name>
<dbReference type="GO" id="GO:0005829">
    <property type="term" value="C:cytosol"/>
    <property type="evidence" value="ECO:0007669"/>
    <property type="project" value="TreeGrafter"/>
</dbReference>
<dbReference type="Pfam" id="PF03938">
    <property type="entry name" value="OmpH"/>
    <property type="match status" value="1"/>
</dbReference>
<dbReference type="GO" id="GO:0051082">
    <property type="term" value="F:unfolded protein binding"/>
    <property type="evidence" value="ECO:0007669"/>
    <property type="project" value="InterPro"/>
</dbReference>
<protein>
    <submittedName>
        <fullName evidence="5">OmpH family outer membrane protein</fullName>
    </submittedName>
</protein>
<reference evidence="5" key="1">
    <citation type="submission" date="2023-03" db="EMBL/GenBank/DDBJ databases">
        <title>Edaphobacter sp.</title>
        <authorList>
            <person name="Huber K.J."/>
            <person name="Papendorf J."/>
            <person name="Pilke C."/>
            <person name="Bunk B."/>
            <person name="Sproeer C."/>
            <person name="Pester M."/>
        </authorList>
    </citation>
    <scope>NUCLEOTIDE SEQUENCE</scope>
    <source>
        <strain evidence="5">DSM 110680</strain>
    </source>
</reference>
<evidence type="ECO:0000256" key="3">
    <source>
        <dbReference type="SAM" id="MobiDB-lite"/>
    </source>
</evidence>
<feature type="signal peptide" evidence="4">
    <location>
        <begin position="1"/>
        <end position="21"/>
    </location>
</feature>
<dbReference type="EMBL" id="CP121196">
    <property type="protein sequence ID" value="XBH17236.1"/>
    <property type="molecule type" value="Genomic_DNA"/>
</dbReference>
<feature type="compositionally biased region" description="Basic and acidic residues" evidence="3">
    <location>
        <begin position="99"/>
        <end position="121"/>
    </location>
</feature>
<dbReference type="PANTHER" id="PTHR35089">
    <property type="entry name" value="CHAPERONE PROTEIN SKP"/>
    <property type="match status" value="1"/>
</dbReference>
<dbReference type="InterPro" id="IPR024930">
    <property type="entry name" value="Skp_dom_sf"/>
</dbReference>
<dbReference type="GO" id="GO:0050821">
    <property type="term" value="P:protein stabilization"/>
    <property type="evidence" value="ECO:0007669"/>
    <property type="project" value="TreeGrafter"/>
</dbReference>
<proteinExistence type="inferred from homology"/>
<dbReference type="AlphaFoldDB" id="A0AAU7DKE6"/>
<feature type="region of interest" description="Disordered" evidence="3">
    <location>
        <begin position="193"/>
        <end position="221"/>
    </location>
</feature>
<dbReference type="PANTHER" id="PTHR35089:SF1">
    <property type="entry name" value="CHAPERONE PROTEIN SKP"/>
    <property type="match status" value="1"/>
</dbReference>
<dbReference type="SUPFAM" id="SSF111384">
    <property type="entry name" value="OmpH-like"/>
    <property type="match status" value="1"/>
</dbReference>
<dbReference type="InterPro" id="IPR005632">
    <property type="entry name" value="Chaperone_Skp"/>
</dbReference>
<feature type="chain" id="PRO_5043806312" evidence="4">
    <location>
        <begin position="22"/>
        <end position="221"/>
    </location>
</feature>